<evidence type="ECO:0000256" key="4">
    <source>
        <dbReference type="ARBA" id="ARBA00023235"/>
    </source>
</evidence>
<dbReference type="InterPro" id="IPR013341">
    <property type="entry name" value="Mandelate_racemase_N_dom"/>
</dbReference>
<dbReference type="InterPro" id="IPR018110">
    <property type="entry name" value="Mandel_Rmase/mucon_lact_enz_CS"/>
</dbReference>
<keyword evidence="2 5" id="KW-0479">Metal-binding</keyword>
<dbReference type="InterPro" id="IPR036849">
    <property type="entry name" value="Enolase-like_C_sf"/>
</dbReference>
<dbReference type="Gene3D" id="3.20.20.120">
    <property type="entry name" value="Enolase-like C-terminal domain"/>
    <property type="match status" value="1"/>
</dbReference>
<dbReference type="EC" id="5.1.1.-" evidence="5"/>
<dbReference type="SFLD" id="SFLDG00180">
    <property type="entry name" value="muconate_cycloisomerase"/>
    <property type="match status" value="1"/>
</dbReference>
<keyword evidence="8" id="KW-1185">Reference proteome</keyword>
<name>A0ABT1NLM5_9FIRM</name>
<dbReference type="SUPFAM" id="SSF54826">
    <property type="entry name" value="Enolase N-terminal domain-like"/>
    <property type="match status" value="1"/>
</dbReference>
<sequence length="354" mass="38267">MKITKVTAEKIRLELKKPFKIALGCIESCEAVIVKVETDEGLVGFGEGNPTAFVTGDTAETLIPMVNMLGKAIIGLNPIELGKIHGIMDRLLVGNTCAKAAIDIALHDIMGKRMGMPLYKVLGGYRDSFETDMTISIDEPEVMAGEAAALVKEGYRTLKIKVGTDFEKDVDRIKAIREAAGKDIKIRLDANQGWNVPEAVTAINKMEGFNIDVVEQPIKHWNIEGLAAVRNKVRVPIMADESVFSPEDAIKLIKENAVDAMNIKLMKCGGIFKARRINAIAEAAGCECMVGCMAESSIGITAAASFVAANKNITRADVDSFLMIKESNIEGGVKVKDGIIYLPDEPGLGIRVNM</sequence>
<comment type="cofactor">
    <cofactor evidence="5">
        <name>Mg(2+)</name>
        <dbReference type="ChEBI" id="CHEBI:18420"/>
    </cofactor>
    <text evidence="5">Binds 1 Mg(2+) ion per subunit.</text>
</comment>
<proteinExistence type="inferred from homology"/>
<dbReference type="SUPFAM" id="SSF51604">
    <property type="entry name" value="Enolase C-terminal domain-like"/>
    <property type="match status" value="1"/>
</dbReference>
<dbReference type="RefSeq" id="WP_255229047.1">
    <property type="nucleotide sequence ID" value="NZ_JAJEKE010000024.1"/>
</dbReference>
<dbReference type="CDD" id="cd03319">
    <property type="entry name" value="L-Ala-DL-Glu_epimerase"/>
    <property type="match status" value="1"/>
</dbReference>
<dbReference type="SMART" id="SM00922">
    <property type="entry name" value="MR_MLE"/>
    <property type="match status" value="1"/>
</dbReference>
<dbReference type="InterPro" id="IPR013342">
    <property type="entry name" value="Mandelate_racemase_C"/>
</dbReference>
<dbReference type="Proteomes" id="UP001651880">
    <property type="component" value="Unassembled WGS sequence"/>
</dbReference>
<reference evidence="7 8" key="1">
    <citation type="submission" date="2021-10" db="EMBL/GenBank/DDBJ databases">
        <title>Lutispora strain m25 sp. nov., a thermophilic, non-spore-forming bacterium isolated from a lab-scale methanogenic bioreactor digesting anaerobic sludge.</title>
        <authorList>
            <person name="El Houari A."/>
            <person name="Mcdonald J."/>
        </authorList>
    </citation>
    <scope>NUCLEOTIDE SEQUENCE [LARGE SCALE GENOMIC DNA]</scope>
    <source>
        <strain evidence="8">m25</strain>
    </source>
</reference>
<evidence type="ECO:0000256" key="3">
    <source>
        <dbReference type="ARBA" id="ARBA00022842"/>
    </source>
</evidence>
<dbReference type="Gene3D" id="3.30.390.10">
    <property type="entry name" value="Enolase-like, N-terminal domain"/>
    <property type="match status" value="1"/>
</dbReference>
<organism evidence="7 8">
    <name type="scientific">Lutispora saccharofermentans</name>
    <dbReference type="NCBI Taxonomy" id="3024236"/>
    <lineage>
        <taxon>Bacteria</taxon>
        <taxon>Bacillati</taxon>
        <taxon>Bacillota</taxon>
        <taxon>Clostridia</taxon>
        <taxon>Lutisporales</taxon>
        <taxon>Lutisporaceae</taxon>
        <taxon>Lutispora</taxon>
    </lineage>
</organism>
<keyword evidence="4 5" id="KW-0413">Isomerase</keyword>
<gene>
    <name evidence="7" type="ORF">LJD61_18460</name>
</gene>
<comment type="caution">
    <text evidence="7">The sequence shown here is derived from an EMBL/GenBank/DDBJ whole genome shotgun (WGS) entry which is preliminary data.</text>
</comment>
<keyword evidence="3 5" id="KW-0460">Magnesium</keyword>
<dbReference type="InterPro" id="IPR029017">
    <property type="entry name" value="Enolase-like_N"/>
</dbReference>
<evidence type="ECO:0000259" key="6">
    <source>
        <dbReference type="SMART" id="SM00922"/>
    </source>
</evidence>
<comment type="similarity">
    <text evidence="1 5">Belongs to the mandelate racemase/muconate lactonizing enzyme family.</text>
</comment>
<evidence type="ECO:0000256" key="1">
    <source>
        <dbReference type="ARBA" id="ARBA00008031"/>
    </source>
</evidence>
<dbReference type="PANTHER" id="PTHR48073:SF2">
    <property type="entry name" value="O-SUCCINYLBENZOATE SYNTHASE"/>
    <property type="match status" value="1"/>
</dbReference>
<evidence type="ECO:0000256" key="2">
    <source>
        <dbReference type="ARBA" id="ARBA00022723"/>
    </source>
</evidence>
<dbReference type="Pfam" id="PF13378">
    <property type="entry name" value="MR_MLE_C"/>
    <property type="match status" value="1"/>
</dbReference>
<dbReference type="PROSITE" id="PS00909">
    <property type="entry name" value="MR_MLE_2"/>
    <property type="match status" value="1"/>
</dbReference>
<dbReference type="InterPro" id="IPR029065">
    <property type="entry name" value="Enolase_C-like"/>
</dbReference>
<accession>A0ABT1NLM5</accession>
<dbReference type="EMBL" id="JAJEKE010000024">
    <property type="protein sequence ID" value="MCQ1531499.1"/>
    <property type="molecule type" value="Genomic_DNA"/>
</dbReference>
<evidence type="ECO:0000256" key="5">
    <source>
        <dbReference type="RuleBase" id="RU366006"/>
    </source>
</evidence>
<dbReference type="PANTHER" id="PTHR48073">
    <property type="entry name" value="O-SUCCINYLBENZOATE SYNTHASE-RELATED"/>
    <property type="match status" value="1"/>
</dbReference>
<protein>
    <recommendedName>
        <fullName evidence="5">Dipeptide epimerase</fullName>
        <ecNumber evidence="5">5.1.1.-</ecNumber>
    </recommendedName>
</protein>
<evidence type="ECO:0000313" key="7">
    <source>
        <dbReference type="EMBL" id="MCQ1531499.1"/>
    </source>
</evidence>
<dbReference type="Pfam" id="PF02746">
    <property type="entry name" value="MR_MLE_N"/>
    <property type="match status" value="1"/>
</dbReference>
<evidence type="ECO:0000313" key="8">
    <source>
        <dbReference type="Proteomes" id="UP001651880"/>
    </source>
</evidence>
<dbReference type="SFLD" id="SFLDF00009">
    <property type="entry name" value="o-succinylbenzoate_synthase"/>
    <property type="match status" value="1"/>
</dbReference>
<dbReference type="SFLD" id="SFLDS00001">
    <property type="entry name" value="Enolase"/>
    <property type="match status" value="1"/>
</dbReference>
<dbReference type="InterPro" id="IPR034603">
    <property type="entry name" value="Dipeptide_epimerase"/>
</dbReference>
<feature type="domain" description="Mandelate racemase/muconate lactonizing enzyme C-terminal" evidence="6">
    <location>
        <begin position="140"/>
        <end position="236"/>
    </location>
</feature>